<proteinExistence type="inferred from homology"/>
<comment type="similarity">
    <text evidence="2">Belongs to the EXO5 family.</text>
</comment>
<keyword evidence="6 8" id="KW-0269">Exonuclease</keyword>
<comment type="caution">
    <text evidence="8">The sequence shown here is derived from an EMBL/GenBank/DDBJ whole genome shotgun (WGS) entry which is preliminary data.</text>
</comment>
<dbReference type="EMBL" id="JAUIQD010000004">
    <property type="protein sequence ID" value="KAK3352610.1"/>
    <property type="molecule type" value="Genomic_DNA"/>
</dbReference>
<keyword evidence="4" id="KW-0004">4Fe-4S</keyword>
<evidence type="ECO:0000256" key="5">
    <source>
        <dbReference type="ARBA" id="ARBA00022722"/>
    </source>
</evidence>
<evidence type="ECO:0000256" key="2">
    <source>
        <dbReference type="ARBA" id="ARBA00009797"/>
    </source>
</evidence>
<protein>
    <submittedName>
        <fullName evidence="8">Exonuclease V</fullName>
    </submittedName>
</protein>
<keyword evidence="4" id="KW-0411">Iron-sulfur</keyword>
<dbReference type="Proteomes" id="UP001275084">
    <property type="component" value="Unassembled WGS sequence"/>
</dbReference>
<feature type="region of interest" description="Disordered" evidence="7">
    <location>
        <begin position="325"/>
        <end position="344"/>
    </location>
</feature>
<evidence type="ECO:0000313" key="9">
    <source>
        <dbReference type="Proteomes" id="UP001275084"/>
    </source>
</evidence>
<keyword evidence="9" id="KW-1185">Reference proteome</keyword>
<evidence type="ECO:0000256" key="3">
    <source>
        <dbReference type="ARBA" id="ARBA00011245"/>
    </source>
</evidence>
<evidence type="ECO:0000256" key="7">
    <source>
        <dbReference type="SAM" id="MobiDB-lite"/>
    </source>
</evidence>
<accession>A0AAJ0HHL1</accession>
<organism evidence="8 9">
    <name type="scientific">Lasiosphaeria hispida</name>
    <dbReference type="NCBI Taxonomy" id="260671"/>
    <lineage>
        <taxon>Eukaryota</taxon>
        <taxon>Fungi</taxon>
        <taxon>Dikarya</taxon>
        <taxon>Ascomycota</taxon>
        <taxon>Pezizomycotina</taxon>
        <taxon>Sordariomycetes</taxon>
        <taxon>Sordariomycetidae</taxon>
        <taxon>Sordariales</taxon>
        <taxon>Lasiosphaeriaceae</taxon>
        <taxon>Lasiosphaeria</taxon>
    </lineage>
</organism>
<keyword evidence="4" id="KW-0408">Iron</keyword>
<dbReference type="InterPro" id="IPR019190">
    <property type="entry name" value="EXOV"/>
</dbReference>
<reference evidence="8" key="2">
    <citation type="submission" date="2023-06" db="EMBL/GenBank/DDBJ databases">
        <authorList>
            <consortium name="Lawrence Berkeley National Laboratory"/>
            <person name="Haridas S."/>
            <person name="Hensen N."/>
            <person name="Bonometti L."/>
            <person name="Westerberg I."/>
            <person name="Brannstrom I.O."/>
            <person name="Guillou S."/>
            <person name="Cros-Aarteil S."/>
            <person name="Calhoun S."/>
            <person name="Kuo A."/>
            <person name="Mondo S."/>
            <person name="Pangilinan J."/>
            <person name="Riley R."/>
            <person name="Labutti K."/>
            <person name="Andreopoulos B."/>
            <person name="Lipzen A."/>
            <person name="Chen C."/>
            <person name="Yanf M."/>
            <person name="Daum C."/>
            <person name="Ng V."/>
            <person name="Clum A."/>
            <person name="Steindorff A."/>
            <person name="Ohm R."/>
            <person name="Martin F."/>
            <person name="Silar P."/>
            <person name="Natvig D."/>
            <person name="Lalanne C."/>
            <person name="Gautier V."/>
            <person name="Ament-Velasquez S.L."/>
            <person name="Kruys A."/>
            <person name="Hutchinson M.I."/>
            <person name="Powell A.J."/>
            <person name="Barry K."/>
            <person name="Miller A.N."/>
            <person name="Grigoriev I.V."/>
            <person name="Debuchy R."/>
            <person name="Gladieux P."/>
            <person name="Thoren M.H."/>
            <person name="Johannesson H."/>
        </authorList>
    </citation>
    <scope>NUCLEOTIDE SEQUENCE</scope>
    <source>
        <strain evidence="8">CBS 955.72</strain>
    </source>
</reference>
<dbReference type="PANTHER" id="PTHR14464:SF4">
    <property type="entry name" value="EXONUCLEASE V"/>
    <property type="match status" value="1"/>
</dbReference>
<dbReference type="PANTHER" id="PTHR14464">
    <property type="entry name" value="EXONUCLEASE V"/>
    <property type="match status" value="1"/>
</dbReference>
<gene>
    <name evidence="8" type="ORF">B0T25DRAFT_542379</name>
</gene>
<dbReference type="GO" id="GO:0051539">
    <property type="term" value="F:4 iron, 4 sulfur cluster binding"/>
    <property type="evidence" value="ECO:0007669"/>
    <property type="project" value="UniProtKB-KW"/>
</dbReference>
<dbReference type="GO" id="GO:0045145">
    <property type="term" value="F:single-stranded DNA 5'-3' DNA exonuclease activity"/>
    <property type="evidence" value="ECO:0007669"/>
    <property type="project" value="InterPro"/>
</dbReference>
<feature type="region of interest" description="Disordered" evidence="7">
    <location>
        <begin position="177"/>
        <end position="201"/>
    </location>
</feature>
<sequence>MASFVSDSDSDSYGYNLTASDEENLFALIDSISSPAPTPASAPTPAPTSASTSIRAQAPTASPYAANGAGSATSLDSYLNAAIAVNEALENITEDDLSFDLSEIEPETTFSHGSGSETGVAIARDYAPPTKRRYSPSVPSDNASVASFISQTKSRSAPRLLASQDIRYPDLSRALSEVKKAGESSAQHDPNGKAPAKDDQSPLLRFRSFPMKPFSVSDLTAGAWCELQYHYTLTLLPDGKRTRTPAMKAGTKIHEKLEREIFTPIQIDTVKHEDTFGLKVWNIIQGLRTLRDTGLTREFEVWGLVDGNVVNGIIDGLSYDNPDPELEEDVISTRDSQDNSQSSQQQLLLGNKVIFITDVKTRASKSPPSQAQVRGTIIQLFLYHRFLSDMASGRLIYSQVFERYGLNMDETFSDDFMAQMSALHEEIFSDSESAVTDATDSTSDFYSAVSTSSQLDAKLDVSSMRYRTLRQLLSLLRFEIHLTFPRGSTSIGQIVSVEYRYRARSKDDDVDGSVICTNTFYVEPETLDGYLDDYMRWWRGEREPRGVPLDEASKCQYCEFAAMCEWRSNLDHEAVRKAKLENSGKEGSPAGGVRKRVASIQW</sequence>
<comment type="cofactor">
    <cofactor evidence="1">
        <name>[4Fe-4S] cluster</name>
        <dbReference type="ChEBI" id="CHEBI:49883"/>
    </cofactor>
</comment>
<keyword evidence="6 8" id="KW-0378">Hydrolase</keyword>
<reference evidence="8" key="1">
    <citation type="journal article" date="2023" name="Mol. Phylogenet. Evol.">
        <title>Genome-scale phylogeny and comparative genomics of the fungal order Sordariales.</title>
        <authorList>
            <person name="Hensen N."/>
            <person name="Bonometti L."/>
            <person name="Westerberg I."/>
            <person name="Brannstrom I.O."/>
            <person name="Guillou S."/>
            <person name="Cros-Aarteil S."/>
            <person name="Calhoun S."/>
            <person name="Haridas S."/>
            <person name="Kuo A."/>
            <person name="Mondo S."/>
            <person name="Pangilinan J."/>
            <person name="Riley R."/>
            <person name="LaButti K."/>
            <person name="Andreopoulos B."/>
            <person name="Lipzen A."/>
            <person name="Chen C."/>
            <person name="Yan M."/>
            <person name="Daum C."/>
            <person name="Ng V."/>
            <person name="Clum A."/>
            <person name="Steindorff A."/>
            <person name="Ohm R.A."/>
            <person name="Martin F."/>
            <person name="Silar P."/>
            <person name="Natvig D.O."/>
            <person name="Lalanne C."/>
            <person name="Gautier V."/>
            <person name="Ament-Velasquez S.L."/>
            <person name="Kruys A."/>
            <person name="Hutchinson M.I."/>
            <person name="Powell A.J."/>
            <person name="Barry K."/>
            <person name="Miller A.N."/>
            <person name="Grigoriev I.V."/>
            <person name="Debuchy R."/>
            <person name="Gladieux P."/>
            <person name="Hiltunen Thoren M."/>
            <person name="Johannesson H."/>
        </authorList>
    </citation>
    <scope>NUCLEOTIDE SEQUENCE</scope>
    <source>
        <strain evidence="8">CBS 955.72</strain>
    </source>
</reference>
<dbReference type="AlphaFoldDB" id="A0AAJ0HHL1"/>
<comment type="subunit">
    <text evidence="3">Monomer.</text>
</comment>
<dbReference type="GO" id="GO:0005739">
    <property type="term" value="C:mitochondrion"/>
    <property type="evidence" value="ECO:0007669"/>
    <property type="project" value="TreeGrafter"/>
</dbReference>
<feature type="compositionally biased region" description="Pro residues" evidence="7">
    <location>
        <begin position="36"/>
        <end position="46"/>
    </location>
</feature>
<name>A0AAJ0HHL1_9PEZI</name>
<evidence type="ECO:0000256" key="1">
    <source>
        <dbReference type="ARBA" id="ARBA00001966"/>
    </source>
</evidence>
<dbReference type="Pfam" id="PF09810">
    <property type="entry name" value="Exo5"/>
    <property type="match status" value="1"/>
</dbReference>
<evidence type="ECO:0000256" key="6">
    <source>
        <dbReference type="ARBA" id="ARBA00022839"/>
    </source>
</evidence>
<evidence type="ECO:0000256" key="4">
    <source>
        <dbReference type="ARBA" id="ARBA00022485"/>
    </source>
</evidence>
<evidence type="ECO:0000313" key="8">
    <source>
        <dbReference type="EMBL" id="KAK3352610.1"/>
    </source>
</evidence>
<dbReference type="GO" id="GO:0005634">
    <property type="term" value="C:nucleus"/>
    <property type="evidence" value="ECO:0007669"/>
    <property type="project" value="TreeGrafter"/>
</dbReference>
<keyword evidence="4" id="KW-0479">Metal-binding</keyword>
<keyword evidence="5" id="KW-0540">Nuclease</keyword>
<feature type="region of interest" description="Disordered" evidence="7">
    <location>
        <begin position="580"/>
        <end position="602"/>
    </location>
</feature>
<feature type="compositionally biased region" description="Basic residues" evidence="7">
    <location>
        <begin position="593"/>
        <end position="602"/>
    </location>
</feature>
<dbReference type="GO" id="GO:0036297">
    <property type="term" value="P:interstrand cross-link repair"/>
    <property type="evidence" value="ECO:0007669"/>
    <property type="project" value="TreeGrafter"/>
</dbReference>
<feature type="region of interest" description="Disordered" evidence="7">
    <location>
        <begin position="30"/>
        <end position="69"/>
    </location>
</feature>